<dbReference type="PANTHER" id="PTHR13370">
    <property type="entry name" value="RNA METHYLASE-RELATED"/>
    <property type="match status" value="1"/>
</dbReference>
<dbReference type="GO" id="GO:0032259">
    <property type="term" value="P:methylation"/>
    <property type="evidence" value="ECO:0007669"/>
    <property type="project" value="UniProtKB-KW"/>
</dbReference>
<dbReference type="AlphaFoldDB" id="A0ABD5Q623"/>
<keyword evidence="5" id="KW-1185">Reference proteome</keyword>
<dbReference type="PANTHER" id="PTHR13370:SF3">
    <property type="entry name" value="TRNA (GUANINE(10)-N2)-METHYLTRANSFERASE HOMOLOG"/>
    <property type="match status" value="1"/>
</dbReference>
<dbReference type="EMBL" id="JBHSHT010000002">
    <property type="protein sequence ID" value="MFC4826149.1"/>
    <property type="molecule type" value="Genomic_DNA"/>
</dbReference>
<dbReference type="Pfam" id="PF01555">
    <property type="entry name" value="N6_N4_Mtase"/>
    <property type="match status" value="1"/>
</dbReference>
<dbReference type="PRINTS" id="PR00508">
    <property type="entry name" value="S21N4MTFRASE"/>
</dbReference>
<feature type="domain" description="DNA methylase N-4/N-6" evidence="3">
    <location>
        <begin position="132"/>
        <end position="173"/>
    </location>
</feature>
<organism evidence="4 5">
    <name type="scientific">Halorussus aquaticus</name>
    <dbReference type="NCBI Taxonomy" id="2953748"/>
    <lineage>
        <taxon>Archaea</taxon>
        <taxon>Methanobacteriati</taxon>
        <taxon>Methanobacteriota</taxon>
        <taxon>Stenosarchaea group</taxon>
        <taxon>Halobacteria</taxon>
        <taxon>Halobacteriales</taxon>
        <taxon>Haladaptataceae</taxon>
        <taxon>Halorussus</taxon>
    </lineage>
</organism>
<protein>
    <submittedName>
        <fullName evidence="4">DNA methyltransferase</fullName>
    </submittedName>
</protein>
<keyword evidence="2" id="KW-0808">Transferase</keyword>
<evidence type="ECO:0000313" key="5">
    <source>
        <dbReference type="Proteomes" id="UP001595945"/>
    </source>
</evidence>
<comment type="caution">
    <text evidence="4">The sequence shown here is derived from an EMBL/GenBank/DDBJ whole genome shotgun (WGS) entry which is preliminary data.</text>
</comment>
<dbReference type="RefSeq" id="WP_254268229.1">
    <property type="nucleotide sequence ID" value="NZ_CP100400.1"/>
</dbReference>
<name>A0ABD5Q623_9EURY</name>
<proteinExistence type="predicted"/>
<dbReference type="SUPFAM" id="SSF53335">
    <property type="entry name" value="S-adenosyl-L-methionine-dependent methyltransferases"/>
    <property type="match status" value="2"/>
</dbReference>
<dbReference type="Gene3D" id="3.40.50.150">
    <property type="entry name" value="Vaccinia Virus protein VP39"/>
    <property type="match status" value="2"/>
</dbReference>
<dbReference type="Proteomes" id="UP001595945">
    <property type="component" value="Unassembled WGS sequence"/>
</dbReference>
<dbReference type="InterPro" id="IPR029063">
    <property type="entry name" value="SAM-dependent_MTases_sf"/>
</dbReference>
<accession>A0ABD5Q623</accession>
<sequence length="539" mass="61577">MKLRFHWFDYDHFPYEAEFAKAELDTLFNGIEVVEDTEDALTVEVSNTENWAKKAVETTYFQYVESEDEVVVTNQAKLEVAEDSSSIESSDHSLSNYRLGRQQTRYSSHGIHEYRGKFNPQVVRSIGNRFGLECGDWLLDPFSGSGTALVEAKHRGWNAVGIEINPLAVKIANAKVDSLEVPEDRLNEEMKSVIEDLRRQFQDYTLYSPFPEENIESLAGKGWKEDIQGIDYLESWFVDSVLVQIHAIQRRLLSVSSDKTQEVLEILLSDELRDASLQDSGDLRTRKMDDKPANYPLVTKFIERIEEFLQTVLRSRTAITGNGGNQFALESDSRDFANEVLSHPSLPKDTKFDGALTSPPYASALPYVDTYRLSMYLFGLIKTGEMREKSRSLIGSRNIKETTRREIYDSIETNEHHLPKGCISTCRNLKEAVDSESDGFRRQNRPALVYQYLVDMKQSFKETYGVLKDKAPYGLIVGRNTTELGGEEYVIDNPELLAELGEQVGYKVDERVEMDTHRRYSMHNSNNSIDTEQLLVLVK</sequence>
<reference evidence="4 5" key="1">
    <citation type="journal article" date="2019" name="Int. J. Syst. Evol. Microbiol.">
        <title>The Global Catalogue of Microorganisms (GCM) 10K type strain sequencing project: providing services to taxonomists for standard genome sequencing and annotation.</title>
        <authorList>
            <consortium name="The Broad Institute Genomics Platform"/>
            <consortium name="The Broad Institute Genome Sequencing Center for Infectious Disease"/>
            <person name="Wu L."/>
            <person name="Ma J."/>
        </authorList>
    </citation>
    <scope>NUCLEOTIDE SEQUENCE [LARGE SCALE GENOMIC DNA]</scope>
    <source>
        <strain evidence="4 5">XZYJ18</strain>
    </source>
</reference>
<gene>
    <name evidence="4" type="ORF">ACFO9K_18000</name>
</gene>
<dbReference type="InterPro" id="IPR001091">
    <property type="entry name" value="RM_Methyltransferase"/>
</dbReference>
<keyword evidence="1 4" id="KW-0489">Methyltransferase</keyword>
<evidence type="ECO:0000313" key="4">
    <source>
        <dbReference type="EMBL" id="MFC4826149.1"/>
    </source>
</evidence>
<dbReference type="InterPro" id="IPR002941">
    <property type="entry name" value="DNA_methylase_N4/N6"/>
</dbReference>
<dbReference type="GeneID" id="73046756"/>
<evidence type="ECO:0000259" key="3">
    <source>
        <dbReference type="Pfam" id="PF01555"/>
    </source>
</evidence>
<evidence type="ECO:0000256" key="1">
    <source>
        <dbReference type="ARBA" id="ARBA00022603"/>
    </source>
</evidence>
<evidence type="ECO:0000256" key="2">
    <source>
        <dbReference type="ARBA" id="ARBA00022679"/>
    </source>
</evidence>
<dbReference type="GO" id="GO:0008168">
    <property type="term" value="F:methyltransferase activity"/>
    <property type="evidence" value="ECO:0007669"/>
    <property type="project" value="UniProtKB-KW"/>
</dbReference>